<dbReference type="Gene3D" id="1.10.601.10">
    <property type="entry name" value="RNA Polymerase Primary Sigma Factor"/>
    <property type="match status" value="1"/>
</dbReference>
<dbReference type="InterPro" id="IPR007627">
    <property type="entry name" value="RNA_pol_sigma70_r2"/>
</dbReference>
<dbReference type="SUPFAM" id="SSF88659">
    <property type="entry name" value="Sigma3 and sigma4 domains of RNA polymerase sigma factors"/>
    <property type="match status" value="2"/>
</dbReference>
<keyword evidence="2 6" id="KW-0805">Transcription regulation</keyword>
<feature type="region of interest" description="Sigma-70 factor domain-3" evidence="6">
    <location>
        <begin position="438"/>
        <end position="514"/>
    </location>
</feature>
<dbReference type="NCBIfam" id="TIGR02393">
    <property type="entry name" value="RpoD_Cterm"/>
    <property type="match status" value="1"/>
</dbReference>
<proteinExistence type="inferred from homology"/>
<dbReference type="PRINTS" id="PR00046">
    <property type="entry name" value="SIGMA70FCT"/>
</dbReference>
<dbReference type="PANTHER" id="PTHR30603">
    <property type="entry name" value="RNA POLYMERASE SIGMA FACTOR RPO"/>
    <property type="match status" value="1"/>
</dbReference>
<reference evidence="10 11" key="1">
    <citation type="journal article" date="2019" name="Anaerobe">
        <title>Brachyspira catarrhinii sp. nov., an anaerobic intestinal spirochaete isolated from vervet monkeys may have been misidentified as Brachyspira aalborgi in previous studies.</title>
        <authorList>
            <person name="Phillips N.D."/>
            <person name="La T."/>
            <person name="Hampson D.J."/>
        </authorList>
    </citation>
    <scope>NUCLEOTIDE SEQUENCE [LARGE SCALE GENOMIC DNA]</scope>
    <source>
        <strain evidence="10 11">Z12</strain>
    </source>
</reference>
<dbReference type="InterPro" id="IPR036388">
    <property type="entry name" value="WH-like_DNA-bd_sf"/>
</dbReference>
<evidence type="ECO:0000313" key="10">
    <source>
        <dbReference type="EMBL" id="TKZ35261.1"/>
    </source>
</evidence>
<feature type="region of interest" description="Sigma-70 factor domain-2" evidence="6">
    <location>
        <begin position="359"/>
        <end position="429"/>
    </location>
</feature>
<accession>A0ABY2TSU6</accession>
<organism evidence="10 11">
    <name type="scientific">Brachyspira catarrhinii</name>
    <dbReference type="NCBI Taxonomy" id="2528966"/>
    <lineage>
        <taxon>Bacteria</taxon>
        <taxon>Pseudomonadati</taxon>
        <taxon>Spirochaetota</taxon>
        <taxon>Spirochaetia</taxon>
        <taxon>Brachyspirales</taxon>
        <taxon>Brachyspiraceae</taxon>
        <taxon>Brachyspira</taxon>
    </lineage>
</organism>
<dbReference type="HAMAP" id="MF_00963">
    <property type="entry name" value="Sigma70_RpoD_SigA"/>
    <property type="match status" value="1"/>
</dbReference>
<dbReference type="Pfam" id="PF04545">
    <property type="entry name" value="Sigma70_r4"/>
    <property type="match status" value="1"/>
</dbReference>
<feature type="domain" description="RNA polymerase sigma-70" evidence="9">
    <location>
        <begin position="552"/>
        <end position="578"/>
    </location>
</feature>
<dbReference type="InterPro" id="IPR007630">
    <property type="entry name" value="RNA_pol_sigma70_r4"/>
</dbReference>
<evidence type="ECO:0000256" key="2">
    <source>
        <dbReference type="ARBA" id="ARBA00023015"/>
    </source>
</evidence>
<dbReference type="NCBIfam" id="NF004208">
    <property type="entry name" value="PRK05658.1"/>
    <property type="match status" value="1"/>
</dbReference>
<dbReference type="Pfam" id="PF03979">
    <property type="entry name" value="Sigma70_r1_1"/>
    <property type="match status" value="1"/>
</dbReference>
<dbReference type="InterPro" id="IPR000943">
    <property type="entry name" value="RNA_pol_sigma70"/>
</dbReference>
<evidence type="ECO:0000313" key="11">
    <source>
        <dbReference type="Proteomes" id="UP000310168"/>
    </source>
</evidence>
<dbReference type="PANTHER" id="PTHR30603:SF60">
    <property type="entry name" value="RNA POLYMERASE SIGMA FACTOR RPOD"/>
    <property type="match status" value="1"/>
</dbReference>
<keyword evidence="11" id="KW-1185">Reference proteome</keyword>
<feature type="coiled-coil region" evidence="7">
    <location>
        <begin position="174"/>
        <end position="238"/>
    </location>
</feature>
<evidence type="ECO:0000256" key="7">
    <source>
        <dbReference type="SAM" id="Coils"/>
    </source>
</evidence>
<evidence type="ECO:0000256" key="4">
    <source>
        <dbReference type="ARBA" id="ARBA00023125"/>
    </source>
</evidence>
<protein>
    <recommendedName>
        <fullName evidence="6">RNA polymerase sigma factor SigA</fullName>
    </recommendedName>
</protein>
<keyword evidence="1 6" id="KW-0963">Cytoplasm</keyword>
<dbReference type="Pfam" id="PF04539">
    <property type="entry name" value="Sigma70_r3"/>
    <property type="match status" value="1"/>
</dbReference>
<dbReference type="InterPro" id="IPR050239">
    <property type="entry name" value="Sigma-70_RNA_pol_init_factors"/>
</dbReference>
<comment type="function">
    <text evidence="6">Sigma factors are initiation factors that promote the attachment of RNA polymerase to specific initiation sites and are then released. This sigma factor is the primary sigma factor during exponential growth.</text>
</comment>
<comment type="caution">
    <text evidence="10">The sequence shown here is derived from an EMBL/GenBank/DDBJ whole genome shotgun (WGS) entry which is preliminary data.</text>
</comment>
<dbReference type="InterPro" id="IPR012760">
    <property type="entry name" value="RNA_pol_sigma_RpoD_C"/>
</dbReference>
<dbReference type="InterPro" id="IPR009042">
    <property type="entry name" value="RNA_pol_sigma70_r1_2"/>
</dbReference>
<dbReference type="Pfam" id="PF00140">
    <property type="entry name" value="Sigma70_r1_2"/>
    <property type="match status" value="1"/>
</dbReference>
<dbReference type="SUPFAM" id="SSF88946">
    <property type="entry name" value="Sigma2 domain of RNA polymerase sigma factors"/>
    <property type="match status" value="1"/>
</dbReference>
<dbReference type="Gene3D" id="1.10.220.120">
    <property type="entry name" value="Sigma-70 factor, region 1.1"/>
    <property type="match status" value="1"/>
</dbReference>
<dbReference type="RefSeq" id="WP_137998265.1">
    <property type="nucleotide sequence ID" value="NZ_SJDU01000131.1"/>
</dbReference>
<dbReference type="InterPro" id="IPR042189">
    <property type="entry name" value="RNA_pol_sigma_70_r1_1_sf"/>
</dbReference>
<dbReference type="EMBL" id="SJDU01000131">
    <property type="protein sequence ID" value="TKZ35261.1"/>
    <property type="molecule type" value="Genomic_DNA"/>
</dbReference>
<sequence length="593" mass="69889">MIDTTIDKTIEEDCDLLLKNEKIKNLLEKGNENKYLTYKEINNAIDNLDADVIDILFQLLNARNIATVEDKKEFENLTKEKNKADDENKYIHVEEKIGNNDDPIRLYLKEIGKVNLLTHDDEVDFSKKIESGESEIEGIVLNTHLVVGEVLTTIKNVHAGRVFIHEILEPPRIYNVSTQEKRKLERKYKNFEKEYKVLAEKYLYLDKRIKRISTPKKIKSLTEEQDEIKEEIVKLLIKVRLNRMEIDRIAEKLKFYLHRINQIEEYFGKLKKRYYKDIEDFENYYKEIEKGNKDIFIKLVDDFNINPEAIEAVITSFHNSQVRLADIYDEVRVDKETLTEWVRKIDSSRRRIAQAKDHIVKANLRLVIAIAKKYVNRGLHFFDLVQEGNIGLIKAVDKFEYKKGYKFSTYATWWIRQAITRSISDQARTIRVPVHMIEQINKVTRVLRQYMQQYGREPSIQEIAKALGWPESRVKQVRNVAKDPVSLNAPIGDEDDTILGELIEDKEFESPQNITSFKIFQKELNSVIGKLPQREQKVIRMRFGLDDGYSHTLEEVGYVFKVTRERIRQIEAKAIRRLRATSKKKKLKEFLDS</sequence>
<keyword evidence="7" id="KW-0175">Coiled coil</keyword>
<feature type="short sequence motif" description="Interaction with polymerase core subunit RpoC" evidence="6">
    <location>
        <begin position="383"/>
        <end position="386"/>
    </location>
</feature>
<dbReference type="InterPro" id="IPR007624">
    <property type="entry name" value="RNA_pol_sigma70_r3"/>
</dbReference>
<keyword evidence="5 6" id="KW-0804">Transcription</keyword>
<dbReference type="PROSITE" id="PS00715">
    <property type="entry name" value="SIGMA70_1"/>
    <property type="match status" value="1"/>
</dbReference>
<evidence type="ECO:0000256" key="6">
    <source>
        <dbReference type="HAMAP-Rule" id="MF_00963"/>
    </source>
</evidence>
<dbReference type="CDD" id="cd06171">
    <property type="entry name" value="Sigma70_r4"/>
    <property type="match status" value="1"/>
</dbReference>
<comment type="subunit">
    <text evidence="6">Interacts transiently with the RNA polymerase catalytic core.</text>
</comment>
<dbReference type="InterPro" id="IPR007127">
    <property type="entry name" value="RNA_pol_sigma_70_r1_1"/>
</dbReference>
<dbReference type="NCBIfam" id="TIGR02937">
    <property type="entry name" value="sigma70-ECF"/>
    <property type="match status" value="1"/>
</dbReference>
<evidence type="ECO:0000259" key="8">
    <source>
        <dbReference type="PROSITE" id="PS00715"/>
    </source>
</evidence>
<comment type="subcellular location">
    <subcellularLocation>
        <location evidence="6">Cytoplasm</location>
    </subcellularLocation>
</comment>
<dbReference type="InterPro" id="IPR013325">
    <property type="entry name" value="RNA_pol_sigma_r2"/>
</dbReference>
<feature type="DNA-binding region" description="H-T-H motif" evidence="6">
    <location>
        <begin position="553"/>
        <end position="572"/>
    </location>
</feature>
<dbReference type="Proteomes" id="UP000310168">
    <property type="component" value="Unassembled WGS sequence"/>
</dbReference>
<dbReference type="InterPro" id="IPR014284">
    <property type="entry name" value="RNA_pol_sigma-70_dom"/>
</dbReference>
<feature type="region of interest" description="Sigma-70 factor domain-4" evidence="6">
    <location>
        <begin position="527"/>
        <end position="580"/>
    </location>
</feature>
<keyword evidence="4 6" id="KW-0238">DNA-binding</keyword>
<dbReference type="InterPro" id="IPR013324">
    <property type="entry name" value="RNA_pol_sigma_r3/r4-like"/>
</dbReference>
<evidence type="ECO:0000256" key="1">
    <source>
        <dbReference type="ARBA" id="ARBA00022490"/>
    </source>
</evidence>
<name>A0ABY2TSU6_9SPIR</name>
<evidence type="ECO:0000259" key="9">
    <source>
        <dbReference type="PROSITE" id="PS00716"/>
    </source>
</evidence>
<dbReference type="Pfam" id="PF04542">
    <property type="entry name" value="Sigma70_r2"/>
    <property type="match status" value="1"/>
</dbReference>
<dbReference type="Gene3D" id="1.10.10.10">
    <property type="entry name" value="Winged helix-like DNA-binding domain superfamily/Winged helix DNA-binding domain"/>
    <property type="match status" value="2"/>
</dbReference>
<comment type="similarity">
    <text evidence="6">Belongs to the sigma-70 factor family. RpoD/SigA subfamily.</text>
</comment>
<feature type="domain" description="RNA polymerase sigma-70" evidence="8">
    <location>
        <begin position="383"/>
        <end position="396"/>
    </location>
</feature>
<evidence type="ECO:0000256" key="5">
    <source>
        <dbReference type="ARBA" id="ARBA00023163"/>
    </source>
</evidence>
<keyword evidence="3 6" id="KW-0731">Sigma factor</keyword>
<evidence type="ECO:0000256" key="3">
    <source>
        <dbReference type="ARBA" id="ARBA00023082"/>
    </source>
</evidence>
<gene>
    <name evidence="10" type="primary">rpoD</name>
    <name evidence="6" type="synonym">sigA</name>
    <name evidence="10" type="ORF">EZH24_06205</name>
</gene>
<dbReference type="PROSITE" id="PS00716">
    <property type="entry name" value="SIGMA70_2"/>
    <property type="match status" value="1"/>
</dbReference>
<dbReference type="InterPro" id="IPR028630">
    <property type="entry name" value="Sigma70_RpoD"/>
</dbReference>